<dbReference type="Gene3D" id="3.90.1150.10">
    <property type="entry name" value="Aspartate Aminotransferase, domain 1"/>
    <property type="match status" value="1"/>
</dbReference>
<sequence length="217" mass="24577">TEDVSECLLKKCPYSSTLNTDGSSASTVPPSDDLHGCVSERNTCSHEIPSTCALFDGWRRSKQTNQTAKQDVPASAQPLPPSDRFKLELSRGFDYSGFYRSEINRKKQDATYRVFKQVLRDAKEFPFADDFSTGTRRRVTIWCSNDYLGMSWHPKVQEAAMSLLSAFMESVRVARAISPVIPNCTWTWRQIWLTCTTRSQPCCSPVVTWPTRPACTR</sequence>
<evidence type="ECO:0000313" key="2">
    <source>
        <dbReference type="Proteomes" id="UP000324629"/>
    </source>
</evidence>
<evidence type="ECO:0008006" key="3">
    <source>
        <dbReference type="Google" id="ProtNLM"/>
    </source>
</evidence>
<dbReference type="EMBL" id="QNGE01010811">
    <property type="protein sequence ID" value="KAA3670408.1"/>
    <property type="molecule type" value="Genomic_DNA"/>
</dbReference>
<dbReference type="InterPro" id="IPR015422">
    <property type="entry name" value="PyrdxlP-dep_Trfase_small"/>
</dbReference>
<dbReference type="AlphaFoldDB" id="A0A5J4N4M5"/>
<accession>A0A5J4N4M5</accession>
<evidence type="ECO:0000313" key="1">
    <source>
        <dbReference type="EMBL" id="KAA3670408.1"/>
    </source>
</evidence>
<gene>
    <name evidence="1" type="ORF">DEA37_0001422</name>
</gene>
<feature type="non-terminal residue" evidence="1">
    <location>
        <position position="1"/>
    </location>
</feature>
<organism evidence="1 2">
    <name type="scientific">Paragonimus westermani</name>
    <dbReference type="NCBI Taxonomy" id="34504"/>
    <lineage>
        <taxon>Eukaryota</taxon>
        <taxon>Metazoa</taxon>
        <taxon>Spiralia</taxon>
        <taxon>Lophotrochozoa</taxon>
        <taxon>Platyhelminthes</taxon>
        <taxon>Trematoda</taxon>
        <taxon>Digenea</taxon>
        <taxon>Plagiorchiida</taxon>
        <taxon>Troglotremata</taxon>
        <taxon>Troglotrematidae</taxon>
        <taxon>Paragonimus</taxon>
    </lineage>
</organism>
<protein>
    <recommendedName>
        <fullName evidence="3">5-aminolevulinate synthase</fullName>
    </recommendedName>
</protein>
<proteinExistence type="predicted"/>
<comment type="caution">
    <text evidence="1">The sequence shown here is derived from an EMBL/GenBank/DDBJ whole genome shotgun (WGS) entry which is preliminary data.</text>
</comment>
<name>A0A5J4N4M5_9TREM</name>
<keyword evidence="2" id="KW-1185">Reference proteome</keyword>
<reference evidence="1 2" key="1">
    <citation type="journal article" date="2019" name="Gigascience">
        <title>Whole-genome sequence of the oriental lung fluke Paragonimus westermani.</title>
        <authorList>
            <person name="Oey H."/>
            <person name="Zakrzewski M."/>
            <person name="Narain K."/>
            <person name="Devi K.R."/>
            <person name="Agatsuma T."/>
            <person name="Nawaratna S."/>
            <person name="Gobert G.N."/>
            <person name="Jones M.K."/>
            <person name="Ragan M.A."/>
            <person name="McManus D.P."/>
            <person name="Krause L."/>
        </authorList>
    </citation>
    <scope>NUCLEOTIDE SEQUENCE [LARGE SCALE GENOMIC DNA]</scope>
    <source>
        <strain evidence="1 2">IND2009</strain>
    </source>
</reference>
<dbReference type="Proteomes" id="UP000324629">
    <property type="component" value="Unassembled WGS sequence"/>
</dbReference>